<dbReference type="PANTHER" id="PTHR42718">
    <property type="entry name" value="MAJOR FACILITATOR SUPERFAMILY MULTIDRUG TRANSPORTER MFSC"/>
    <property type="match status" value="1"/>
</dbReference>
<reference evidence="10" key="1">
    <citation type="journal article" date="2019" name="Int. J. Syst. Evol. Microbiol.">
        <title>The Global Catalogue of Microorganisms (GCM) 10K type strain sequencing project: providing services to taxonomists for standard genome sequencing and annotation.</title>
        <authorList>
            <consortium name="The Broad Institute Genomics Platform"/>
            <consortium name="The Broad Institute Genome Sequencing Center for Infectious Disease"/>
            <person name="Wu L."/>
            <person name="Ma J."/>
        </authorList>
    </citation>
    <scope>NUCLEOTIDE SEQUENCE [LARGE SCALE GENOMIC DNA]</scope>
    <source>
        <strain evidence="10">JCM 13929</strain>
    </source>
</reference>
<dbReference type="NCBIfam" id="TIGR00711">
    <property type="entry name" value="efflux_EmrB"/>
    <property type="match status" value="1"/>
</dbReference>
<dbReference type="PANTHER" id="PTHR42718:SF39">
    <property type="entry name" value="ACTINORHODIN TRANSPORTER-RELATED"/>
    <property type="match status" value="1"/>
</dbReference>
<feature type="transmembrane region" description="Helical" evidence="7">
    <location>
        <begin position="237"/>
        <end position="258"/>
    </location>
</feature>
<feature type="transmembrane region" description="Helical" evidence="7">
    <location>
        <begin position="449"/>
        <end position="470"/>
    </location>
</feature>
<evidence type="ECO:0000256" key="5">
    <source>
        <dbReference type="ARBA" id="ARBA00022989"/>
    </source>
</evidence>
<dbReference type="InterPro" id="IPR011701">
    <property type="entry name" value="MFS"/>
</dbReference>
<keyword evidence="10" id="KW-1185">Reference proteome</keyword>
<evidence type="ECO:0000256" key="2">
    <source>
        <dbReference type="ARBA" id="ARBA00022448"/>
    </source>
</evidence>
<evidence type="ECO:0000313" key="10">
    <source>
        <dbReference type="Proteomes" id="UP001500064"/>
    </source>
</evidence>
<evidence type="ECO:0000259" key="8">
    <source>
        <dbReference type="PROSITE" id="PS50850"/>
    </source>
</evidence>
<feature type="domain" description="Major facilitator superfamily (MFS) profile" evidence="8">
    <location>
        <begin position="21"/>
        <end position="475"/>
    </location>
</feature>
<accession>A0ABP4T7H0</accession>
<dbReference type="SUPFAM" id="SSF103473">
    <property type="entry name" value="MFS general substrate transporter"/>
    <property type="match status" value="1"/>
</dbReference>
<feature type="transmembrane region" description="Helical" evidence="7">
    <location>
        <begin position="56"/>
        <end position="75"/>
    </location>
</feature>
<dbReference type="InterPro" id="IPR004638">
    <property type="entry name" value="EmrB-like"/>
</dbReference>
<comment type="caution">
    <text evidence="9">The sequence shown here is derived from an EMBL/GenBank/DDBJ whole genome shotgun (WGS) entry which is preliminary data.</text>
</comment>
<feature type="transmembrane region" description="Helical" evidence="7">
    <location>
        <begin position="112"/>
        <end position="133"/>
    </location>
</feature>
<dbReference type="EMBL" id="BAAAMU010000134">
    <property type="protein sequence ID" value="GAA1683601.1"/>
    <property type="molecule type" value="Genomic_DNA"/>
</dbReference>
<evidence type="ECO:0000256" key="3">
    <source>
        <dbReference type="ARBA" id="ARBA00022475"/>
    </source>
</evidence>
<evidence type="ECO:0000256" key="6">
    <source>
        <dbReference type="ARBA" id="ARBA00023136"/>
    </source>
</evidence>
<proteinExistence type="predicted"/>
<feature type="transmembrane region" description="Helical" evidence="7">
    <location>
        <begin position="179"/>
        <end position="200"/>
    </location>
</feature>
<gene>
    <name evidence="9" type="ORF">GCM10009733_095100</name>
</gene>
<feature type="transmembrane region" description="Helical" evidence="7">
    <location>
        <begin position="347"/>
        <end position="369"/>
    </location>
</feature>
<feature type="transmembrane region" description="Helical" evidence="7">
    <location>
        <begin position="317"/>
        <end position="335"/>
    </location>
</feature>
<dbReference type="PROSITE" id="PS50850">
    <property type="entry name" value="MFS"/>
    <property type="match status" value="1"/>
</dbReference>
<evidence type="ECO:0000256" key="1">
    <source>
        <dbReference type="ARBA" id="ARBA00004651"/>
    </source>
</evidence>
<feature type="transmembrane region" description="Helical" evidence="7">
    <location>
        <begin position="20"/>
        <end position="44"/>
    </location>
</feature>
<dbReference type="InterPro" id="IPR036259">
    <property type="entry name" value="MFS_trans_sf"/>
</dbReference>
<feature type="transmembrane region" description="Helical" evidence="7">
    <location>
        <begin position="87"/>
        <end position="106"/>
    </location>
</feature>
<dbReference type="Proteomes" id="UP001500064">
    <property type="component" value="Unassembled WGS sequence"/>
</dbReference>
<feature type="transmembrane region" description="Helical" evidence="7">
    <location>
        <begin position="422"/>
        <end position="443"/>
    </location>
</feature>
<organism evidence="9 10">
    <name type="scientific">Nonomuraea maheshkhaliensis</name>
    <dbReference type="NCBI Taxonomy" id="419590"/>
    <lineage>
        <taxon>Bacteria</taxon>
        <taxon>Bacillati</taxon>
        <taxon>Actinomycetota</taxon>
        <taxon>Actinomycetes</taxon>
        <taxon>Streptosporangiales</taxon>
        <taxon>Streptosporangiaceae</taxon>
        <taxon>Nonomuraea</taxon>
    </lineage>
</organism>
<feature type="transmembrane region" description="Helical" evidence="7">
    <location>
        <begin position="381"/>
        <end position="401"/>
    </location>
</feature>
<dbReference type="CDD" id="cd17321">
    <property type="entry name" value="MFS_MMR_MDR_like"/>
    <property type="match status" value="1"/>
</dbReference>
<evidence type="ECO:0000256" key="4">
    <source>
        <dbReference type="ARBA" id="ARBA00022692"/>
    </source>
</evidence>
<sequence>MTVTAAAAAAGVQPYRLRWAALFVILAAEVMDLLDALVTTIAAPTIRKELGGSESLVQWLGAGYTLAMAVGLITGGRLGDLYGRKRMFVIGACGFTAASLLCGVAGSPELLIAGRVVQGLFGAVMLPQGLGMIKEMFPPEELGKAFGMFGPVMTIGSVGGPVLAGWLVDADLFGTGWRMIFLINLPIGLAAVVAALRCLPEHRLSGATRLDLPGVALVSAAAFLLIFPLIQGRESGWPAWTFVSMAASVVVFALFGWYESRRARAGRDPLITPSLFRKRSFSSGLVAGLAFFSGMMGFGLVFSLYTQLGLGFTPLQAGLAALPQALGGVAGFGLAMSGLQARLGRGLMQIGTLVMAAGAAVLALTIHLAGVDVSGWQLSPGLALVGIGMGLTMAPFFDIVLAGVEPHETGSASGTLTGIQQLGGALGTAVLGTLFFDLLASGWEFGSSMQVTVWVEVGLLALTFALTYLLPRHARPESEPQHA</sequence>
<dbReference type="InterPro" id="IPR020846">
    <property type="entry name" value="MFS_dom"/>
</dbReference>
<name>A0ABP4T7H0_9ACTN</name>
<evidence type="ECO:0000313" key="9">
    <source>
        <dbReference type="EMBL" id="GAA1683601.1"/>
    </source>
</evidence>
<keyword evidence="4 7" id="KW-0812">Transmembrane</keyword>
<dbReference type="RefSeq" id="WP_346113676.1">
    <property type="nucleotide sequence ID" value="NZ_BAAAMU010000134.1"/>
</dbReference>
<comment type="subcellular location">
    <subcellularLocation>
        <location evidence="1">Cell membrane</location>
        <topology evidence="1">Multi-pass membrane protein</topology>
    </subcellularLocation>
</comment>
<dbReference type="Gene3D" id="1.20.1250.20">
    <property type="entry name" value="MFS general substrate transporter like domains"/>
    <property type="match status" value="2"/>
</dbReference>
<keyword evidence="5 7" id="KW-1133">Transmembrane helix</keyword>
<feature type="transmembrane region" description="Helical" evidence="7">
    <location>
        <begin position="285"/>
        <end position="305"/>
    </location>
</feature>
<evidence type="ECO:0000256" key="7">
    <source>
        <dbReference type="SAM" id="Phobius"/>
    </source>
</evidence>
<keyword evidence="6 7" id="KW-0472">Membrane</keyword>
<feature type="transmembrane region" description="Helical" evidence="7">
    <location>
        <begin position="212"/>
        <end position="231"/>
    </location>
</feature>
<protein>
    <recommendedName>
        <fullName evidence="8">Major facilitator superfamily (MFS) profile domain-containing protein</fullName>
    </recommendedName>
</protein>
<feature type="transmembrane region" description="Helical" evidence="7">
    <location>
        <begin position="145"/>
        <end position="167"/>
    </location>
</feature>
<keyword evidence="3" id="KW-1003">Cell membrane</keyword>
<keyword evidence="2" id="KW-0813">Transport</keyword>
<dbReference type="Pfam" id="PF07690">
    <property type="entry name" value="MFS_1"/>
    <property type="match status" value="1"/>
</dbReference>